<feature type="transmembrane region" description="Helical" evidence="7">
    <location>
        <begin position="223"/>
        <end position="249"/>
    </location>
</feature>
<feature type="transmembrane region" description="Helical" evidence="7">
    <location>
        <begin position="255"/>
        <end position="274"/>
    </location>
</feature>
<comment type="caution">
    <text evidence="8">The sequence shown here is derived from an EMBL/GenBank/DDBJ whole genome shotgun (WGS) entry which is preliminary data.</text>
</comment>
<organism evidence="8 9">
    <name type="scientific">Paenibacillus vulneris</name>
    <dbReference type="NCBI Taxonomy" id="1133364"/>
    <lineage>
        <taxon>Bacteria</taxon>
        <taxon>Bacillati</taxon>
        <taxon>Bacillota</taxon>
        <taxon>Bacilli</taxon>
        <taxon>Bacillales</taxon>
        <taxon>Paenibacillaceae</taxon>
        <taxon>Paenibacillus</taxon>
    </lineage>
</organism>
<dbReference type="EMBL" id="JBHTLU010000020">
    <property type="protein sequence ID" value="MFD1222007.1"/>
    <property type="molecule type" value="Genomic_DNA"/>
</dbReference>
<dbReference type="Pfam" id="PF01098">
    <property type="entry name" value="FTSW_RODA_SPOVE"/>
    <property type="match status" value="1"/>
</dbReference>
<evidence type="ECO:0000256" key="2">
    <source>
        <dbReference type="ARBA" id="ARBA00022692"/>
    </source>
</evidence>
<name>A0ABW3UNK1_9BACL</name>
<feature type="transmembrane region" description="Helical" evidence="7">
    <location>
        <begin position="83"/>
        <end position="103"/>
    </location>
</feature>
<evidence type="ECO:0000256" key="6">
    <source>
        <dbReference type="SAM" id="Coils"/>
    </source>
</evidence>
<feature type="transmembrane region" description="Helical" evidence="7">
    <location>
        <begin position="150"/>
        <end position="169"/>
    </location>
</feature>
<feature type="transmembrane region" description="Helical" evidence="7">
    <location>
        <begin position="115"/>
        <end position="138"/>
    </location>
</feature>
<dbReference type="InterPro" id="IPR001182">
    <property type="entry name" value="FtsW/RodA"/>
</dbReference>
<dbReference type="NCBIfam" id="NF038403">
    <property type="entry name" value="perm_prefix_1"/>
    <property type="match status" value="1"/>
</dbReference>
<dbReference type="InterPro" id="IPR047928">
    <property type="entry name" value="Perm_prefix_1"/>
</dbReference>
<keyword evidence="3" id="KW-0133">Cell shape</keyword>
<feature type="transmembrane region" description="Helical" evidence="7">
    <location>
        <begin position="376"/>
        <end position="399"/>
    </location>
</feature>
<keyword evidence="5 7" id="KW-0472">Membrane</keyword>
<dbReference type="RefSeq" id="WP_345593823.1">
    <property type="nucleotide sequence ID" value="NZ_BAABJG010000048.1"/>
</dbReference>
<feature type="transmembrane region" description="Helical" evidence="7">
    <location>
        <begin position="175"/>
        <end position="202"/>
    </location>
</feature>
<evidence type="ECO:0000256" key="7">
    <source>
        <dbReference type="SAM" id="Phobius"/>
    </source>
</evidence>
<evidence type="ECO:0000256" key="4">
    <source>
        <dbReference type="ARBA" id="ARBA00022989"/>
    </source>
</evidence>
<gene>
    <name evidence="8" type="ORF">ACFQ4B_17945</name>
</gene>
<feature type="transmembrane region" description="Helical" evidence="7">
    <location>
        <begin position="333"/>
        <end position="355"/>
    </location>
</feature>
<sequence length="437" mass="49462">MINKDNHPIIDDYLDSVIRLVKARELHKDIRREIADHLEELVSLKREEGSSEEEAARWAVRQMGEPSVVGSELNKVHKPRIPWGLIGWVAVWLIFSFVAMYAVELSYAGMERRSYIPFLLKKVEFTAIGLIPMILLLFFDYRRMLKHSWVMYKGTALITLITVLSGTQVNGTRAYISLGLIQLDWISISIYLFIISAAGILCNSDSSRRSGWKQHLLLMVVPTYLYLLSPSLSSIILYVCSYLILLYFVTKSWRVVLTPVLLFGAFMAVVLWVSEYRLHRFIAFLNPHSDPNGTGYIYMQISQALRSAGWWGYGLGAVYTRLPEIHTDNLFTYLIYSFGWLGGMAVIVCAVLFAVQMLQAFANVRDRYGKILIGGLGGLLVLQFIWNIGMAAGVLPIVGGISLPFLSYGGSHLLAEMAAMGIMFSVYRRKDMIRTRA</sequence>
<keyword evidence="2 7" id="KW-0812">Transmembrane</keyword>
<accession>A0ABW3UNK1</accession>
<evidence type="ECO:0000256" key="3">
    <source>
        <dbReference type="ARBA" id="ARBA00022960"/>
    </source>
</evidence>
<reference evidence="9" key="1">
    <citation type="journal article" date="2019" name="Int. J. Syst. Evol. Microbiol.">
        <title>The Global Catalogue of Microorganisms (GCM) 10K type strain sequencing project: providing services to taxonomists for standard genome sequencing and annotation.</title>
        <authorList>
            <consortium name="The Broad Institute Genomics Platform"/>
            <consortium name="The Broad Institute Genome Sequencing Center for Infectious Disease"/>
            <person name="Wu L."/>
            <person name="Ma J."/>
        </authorList>
    </citation>
    <scope>NUCLEOTIDE SEQUENCE [LARGE SCALE GENOMIC DNA]</scope>
    <source>
        <strain evidence="9">CCUG 53270</strain>
    </source>
</reference>
<evidence type="ECO:0000256" key="1">
    <source>
        <dbReference type="ARBA" id="ARBA00004141"/>
    </source>
</evidence>
<feature type="transmembrane region" description="Helical" evidence="7">
    <location>
        <begin position="405"/>
        <end position="427"/>
    </location>
</feature>
<dbReference type="PANTHER" id="PTHR30474">
    <property type="entry name" value="CELL CYCLE PROTEIN"/>
    <property type="match status" value="1"/>
</dbReference>
<keyword evidence="9" id="KW-1185">Reference proteome</keyword>
<keyword evidence="4 7" id="KW-1133">Transmembrane helix</keyword>
<evidence type="ECO:0000313" key="9">
    <source>
        <dbReference type="Proteomes" id="UP001597180"/>
    </source>
</evidence>
<keyword evidence="6" id="KW-0175">Coiled coil</keyword>
<comment type="subcellular location">
    <subcellularLocation>
        <location evidence="1">Membrane</location>
        <topology evidence="1">Multi-pass membrane protein</topology>
    </subcellularLocation>
</comment>
<feature type="coiled-coil region" evidence="6">
    <location>
        <begin position="20"/>
        <end position="47"/>
    </location>
</feature>
<evidence type="ECO:0000256" key="5">
    <source>
        <dbReference type="ARBA" id="ARBA00023136"/>
    </source>
</evidence>
<proteinExistence type="predicted"/>
<dbReference type="Proteomes" id="UP001597180">
    <property type="component" value="Unassembled WGS sequence"/>
</dbReference>
<protein>
    <submittedName>
        <fullName evidence="8">FtsW/RodA/SpoVE family cell cycle protein</fullName>
    </submittedName>
</protein>
<dbReference type="PANTHER" id="PTHR30474:SF1">
    <property type="entry name" value="PEPTIDOGLYCAN GLYCOSYLTRANSFERASE MRDB"/>
    <property type="match status" value="1"/>
</dbReference>
<evidence type="ECO:0000313" key="8">
    <source>
        <dbReference type="EMBL" id="MFD1222007.1"/>
    </source>
</evidence>